<dbReference type="PANTHER" id="PTHR47938">
    <property type="entry name" value="RESPIRATORY COMPLEX I CHAPERONE (CIA84), PUTATIVE (AFU_ORTHOLOGUE AFUA_2G06020)-RELATED"/>
    <property type="match status" value="1"/>
</dbReference>
<evidence type="ECO:0000313" key="3">
    <source>
        <dbReference type="Proteomes" id="UP000317171"/>
    </source>
</evidence>
<protein>
    <submittedName>
        <fullName evidence="2">PPR repeat protein</fullName>
    </submittedName>
</protein>
<accession>A0A517R829</accession>
<keyword evidence="3" id="KW-1185">Reference proteome</keyword>
<reference evidence="2 3" key="1">
    <citation type="submission" date="2019-02" db="EMBL/GenBank/DDBJ databases">
        <title>Deep-cultivation of Planctomycetes and their phenomic and genomic characterization uncovers novel biology.</title>
        <authorList>
            <person name="Wiegand S."/>
            <person name="Jogler M."/>
            <person name="Boedeker C."/>
            <person name="Pinto D."/>
            <person name="Vollmers J."/>
            <person name="Rivas-Marin E."/>
            <person name="Kohn T."/>
            <person name="Peeters S.H."/>
            <person name="Heuer A."/>
            <person name="Rast P."/>
            <person name="Oberbeckmann S."/>
            <person name="Bunk B."/>
            <person name="Jeske O."/>
            <person name="Meyerdierks A."/>
            <person name="Storesund J.E."/>
            <person name="Kallscheuer N."/>
            <person name="Luecker S."/>
            <person name="Lage O.M."/>
            <person name="Pohl T."/>
            <person name="Merkel B.J."/>
            <person name="Hornburger P."/>
            <person name="Mueller R.-W."/>
            <person name="Bruemmer F."/>
            <person name="Labrenz M."/>
            <person name="Spormann A.M."/>
            <person name="Op den Camp H."/>
            <person name="Overmann J."/>
            <person name="Amann R."/>
            <person name="Jetten M.S.M."/>
            <person name="Mascher T."/>
            <person name="Medema M.H."/>
            <person name="Devos D.P."/>
            <person name="Kaster A.-K."/>
            <person name="Ovreas L."/>
            <person name="Rohde M."/>
            <person name="Galperin M.Y."/>
            <person name="Jogler C."/>
        </authorList>
    </citation>
    <scope>NUCLEOTIDE SEQUENCE [LARGE SCALE GENOMIC DNA]</scope>
    <source>
        <strain evidence="2 3">Pan241w</strain>
    </source>
</reference>
<feature type="coiled-coil region" evidence="1">
    <location>
        <begin position="307"/>
        <end position="334"/>
    </location>
</feature>
<dbReference type="Pfam" id="PF01535">
    <property type="entry name" value="PPR"/>
    <property type="match status" value="1"/>
</dbReference>
<dbReference type="SUPFAM" id="SSF48452">
    <property type="entry name" value="TPR-like"/>
    <property type="match status" value="1"/>
</dbReference>
<dbReference type="KEGG" id="gaz:Pan241w_00990"/>
<dbReference type="AlphaFoldDB" id="A0A517R829"/>
<proteinExistence type="predicted"/>
<dbReference type="InterPro" id="IPR011990">
    <property type="entry name" value="TPR-like_helical_dom_sf"/>
</dbReference>
<evidence type="ECO:0000256" key="1">
    <source>
        <dbReference type="SAM" id="Coils"/>
    </source>
</evidence>
<evidence type="ECO:0000313" key="2">
    <source>
        <dbReference type="EMBL" id="QDT40046.1"/>
    </source>
</evidence>
<keyword evidence="1" id="KW-0175">Coiled coil</keyword>
<dbReference type="Proteomes" id="UP000317171">
    <property type="component" value="Chromosome"/>
</dbReference>
<dbReference type="GO" id="GO:0003729">
    <property type="term" value="F:mRNA binding"/>
    <property type="evidence" value="ECO:0007669"/>
    <property type="project" value="TreeGrafter"/>
</dbReference>
<name>A0A517R829_9PLAN</name>
<dbReference type="Gene3D" id="1.25.40.10">
    <property type="entry name" value="Tetratricopeptide repeat domain"/>
    <property type="match status" value="5"/>
</dbReference>
<dbReference type="EMBL" id="CP036269">
    <property type="protein sequence ID" value="QDT40046.1"/>
    <property type="molecule type" value="Genomic_DNA"/>
</dbReference>
<gene>
    <name evidence="2" type="ORF">Pan241w_00990</name>
</gene>
<organism evidence="2 3">
    <name type="scientific">Gimesia alba</name>
    <dbReference type="NCBI Taxonomy" id="2527973"/>
    <lineage>
        <taxon>Bacteria</taxon>
        <taxon>Pseudomonadati</taxon>
        <taxon>Planctomycetota</taxon>
        <taxon>Planctomycetia</taxon>
        <taxon>Planctomycetales</taxon>
        <taxon>Planctomycetaceae</taxon>
        <taxon>Gimesia</taxon>
    </lineage>
</organism>
<sequence>MILPSELCRAERKTALPFLLQLALILLSTGWCIGCSPDPEAFAADQWQTPTEWALLMAKQEKHIYLHCQMLNDIARAQLAAGEKKQALKTLEPTLELIAKTDGLVGKNSTQESVIKTVLKLGEIESAIQTAENFTNLSLTDPIFKKIAFALIDAGKISKAVEAIQKLKNEGSAIRVNESVAESLVRDGKQQQALEFVEQIPQLNQKGAALCAMAMVYFEEGNSRQAFELLKSVDKMHEKVDDQTKVDRLMTRRDQLLTKLVNAYARGGKYERALEFTKFIKDHDFAAVVAYQSVIVALVASGDVKQALEIANKIENLKSRNHELQRIAETIAKDSGDYEKAIEIANKIQYTSIQYSTIKFAALANIAANIASKSGDYERALRVIYSIGEKENAAERKFYKKSALVYLTIGAAQSGNGEQTLALVQQLLDLGKIDPLRDSFPDGIVVHLVKADRLGSATQVIDMIPYPIIQSRLLIRIANELARKGETEEALSIAQKINENEQRDSALTLVAARLSEAGNTDDAFEVASQIKDKSEQADSFIWIASKMLRNGNKTKGITLLGKALDFISKDKTTNYRVDLEMSVMPLACEPLTKVQQQSAEMDIVTPLKKTFTPEEKQMAERLLKAVQAQ</sequence>
<dbReference type="InterPro" id="IPR002885">
    <property type="entry name" value="PPR_rpt"/>
</dbReference>